<dbReference type="STRING" id="479434.Sthe_2277"/>
<dbReference type="PIRSF" id="PIRSF000883">
    <property type="entry name" value="Pesterase_MJ0912"/>
    <property type="match status" value="1"/>
</dbReference>
<dbReference type="EMBL" id="CP001823">
    <property type="protein sequence ID" value="ACZ39698.1"/>
    <property type="molecule type" value="Genomic_DNA"/>
</dbReference>
<dbReference type="PANTHER" id="PTHR42850:SF2">
    <property type="entry name" value="BLL5683 PROTEIN"/>
    <property type="match status" value="1"/>
</dbReference>
<organism evidence="3 4">
    <name type="scientific">Sphaerobacter thermophilus (strain ATCC 49802 / DSM 20745 / KCCM 41009 / NCIMB 13125 / S 6022)</name>
    <dbReference type="NCBI Taxonomy" id="479434"/>
    <lineage>
        <taxon>Bacteria</taxon>
        <taxon>Pseudomonadati</taxon>
        <taxon>Thermomicrobiota</taxon>
        <taxon>Thermomicrobia</taxon>
        <taxon>Sphaerobacterales</taxon>
        <taxon>Sphaerobacterineae</taxon>
        <taxon>Sphaerobacteraceae</taxon>
        <taxon>Sphaerobacter</taxon>
    </lineage>
</organism>
<protein>
    <submittedName>
        <fullName evidence="3">Metallophosphoesterase</fullName>
    </submittedName>
</protein>
<dbReference type="eggNOG" id="COG0639">
    <property type="taxonomic scope" value="Bacteria"/>
</dbReference>
<feature type="domain" description="Calcineurin-like phosphoesterase" evidence="2">
    <location>
        <begin position="1"/>
        <end position="195"/>
    </location>
</feature>
<dbReference type="OrthoDB" id="9813918at2"/>
<dbReference type="KEGG" id="sti:Sthe_2277"/>
<dbReference type="Pfam" id="PF12850">
    <property type="entry name" value="Metallophos_2"/>
    <property type="match status" value="1"/>
</dbReference>
<dbReference type="SUPFAM" id="SSF56300">
    <property type="entry name" value="Metallo-dependent phosphatases"/>
    <property type="match status" value="1"/>
</dbReference>
<dbReference type="HOGENOM" id="CLU_074761_2_1_0"/>
<comment type="similarity">
    <text evidence="1">Belongs to the metallophosphoesterase superfamily. YfcE family.</text>
</comment>
<evidence type="ECO:0000313" key="4">
    <source>
        <dbReference type="Proteomes" id="UP000002027"/>
    </source>
</evidence>
<accession>D1C752</accession>
<gene>
    <name evidence="3" type="ordered locus">Sthe_2277</name>
</gene>
<name>D1C752_SPHTD</name>
<evidence type="ECO:0000259" key="2">
    <source>
        <dbReference type="Pfam" id="PF12850"/>
    </source>
</evidence>
<dbReference type="InParanoid" id="D1C752"/>
<reference evidence="4" key="1">
    <citation type="submission" date="2009-11" db="EMBL/GenBank/DDBJ databases">
        <title>The complete chromosome 1 of Sphaerobacter thermophilus DSM 20745.</title>
        <authorList>
            <person name="Lucas S."/>
            <person name="Copeland A."/>
            <person name="Lapidus A."/>
            <person name="Glavina del Rio T."/>
            <person name="Dalin E."/>
            <person name="Tice H."/>
            <person name="Bruce D."/>
            <person name="Goodwin L."/>
            <person name="Pitluck S."/>
            <person name="Kyrpides N."/>
            <person name="Mavromatis K."/>
            <person name="Ivanova N."/>
            <person name="Mikhailova N."/>
            <person name="LaButti K.M."/>
            <person name="Clum A."/>
            <person name="Sun H.I."/>
            <person name="Brettin T."/>
            <person name="Detter J.C."/>
            <person name="Han C."/>
            <person name="Larimer F."/>
            <person name="Land M."/>
            <person name="Hauser L."/>
            <person name="Markowitz V."/>
            <person name="Cheng J.F."/>
            <person name="Hugenholtz P."/>
            <person name="Woyke T."/>
            <person name="Wu D."/>
            <person name="Steenblock K."/>
            <person name="Schneider S."/>
            <person name="Pukall R."/>
            <person name="Goeker M."/>
            <person name="Klenk H.P."/>
            <person name="Eisen J.A."/>
        </authorList>
    </citation>
    <scope>NUCLEOTIDE SEQUENCE [LARGE SCALE GENOMIC DNA]</scope>
    <source>
        <strain evidence="4">ATCC 49802 / DSM 20745 / S 6022</strain>
    </source>
</reference>
<dbReference type="GO" id="GO:0016791">
    <property type="term" value="F:phosphatase activity"/>
    <property type="evidence" value="ECO:0007669"/>
    <property type="project" value="TreeGrafter"/>
</dbReference>
<keyword evidence="4" id="KW-1185">Reference proteome</keyword>
<dbReference type="InterPro" id="IPR011152">
    <property type="entry name" value="Pesterase_MJ0912"/>
</dbReference>
<evidence type="ECO:0000313" key="3">
    <source>
        <dbReference type="EMBL" id="ACZ39698.1"/>
    </source>
</evidence>
<reference evidence="3 4" key="2">
    <citation type="journal article" date="2010" name="Stand. Genomic Sci.">
        <title>Complete genome sequence of Desulfohalobium retbaense type strain (HR(100)).</title>
        <authorList>
            <person name="Spring S."/>
            <person name="Nolan M."/>
            <person name="Lapidus A."/>
            <person name="Glavina Del Rio T."/>
            <person name="Copeland A."/>
            <person name="Tice H."/>
            <person name="Cheng J.F."/>
            <person name="Lucas S."/>
            <person name="Land M."/>
            <person name="Chen F."/>
            <person name="Bruce D."/>
            <person name="Goodwin L."/>
            <person name="Pitluck S."/>
            <person name="Ivanova N."/>
            <person name="Mavromatis K."/>
            <person name="Mikhailova N."/>
            <person name="Pati A."/>
            <person name="Chen A."/>
            <person name="Palaniappan K."/>
            <person name="Hauser L."/>
            <person name="Chang Y.J."/>
            <person name="Jeffries C.D."/>
            <person name="Munk C."/>
            <person name="Kiss H."/>
            <person name="Chain P."/>
            <person name="Han C."/>
            <person name="Brettin T."/>
            <person name="Detter J.C."/>
            <person name="Schuler E."/>
            <person name="Goker M."/>
            <person name="Rohde M."/>
            <person name="Bristow J."/>
            <person name="Eisen J.A."/>
            <person name="Markowitz V."/>
            <person name="Hugenholtz P."/>
            <person name="Kyrpides N.C."/>
            <person name="Klenk H.P."/>
        </authorList>
    </citation>
    <scope>NUCLEOTIDE SEQUENCE [LARGE SCALE GENOMIC DNA]</scope>
    <source>
        <strain evidence="4">ATCC 49802 / DSM 20745 / S 6022</strain>
    </source>
</reference>
<dbReference type="GO" id="GO:0005737">
    <property type="term" value="C:cytoplasm"/>
    <property type="evidence" value="ECO:0007669"/>
    <property type="project" value="TreeGrafter"/>
</dbReference>
<dbReference type="PANTHER" id="PTHR42850">
    <property type="entry name" value="METALLOPHOSPHOESTERASE"/>
    <property type="match status" value="1"/>
</dbReference>
<sequence>MRVAAIYDIHGNLPALEAVLTEIEQDGVDLIVVGGDVAAGPMPGATIDRLMSLGPRARFVRGNADREMVAAWDRQAGSPDLGTASPLERISAWAAGHLTRAQRDFLASFDEQVVITINGLGTVRFCHGSPRGDEEVITVATPGTRLRAILTGVTDDVVVCGHTHMQFDRWQHGTRVVNAGSVGMPYEGVPGAYWVVLGPGVEFRRTPYDAERAAEQIRATGFPGVEEFVRGNILAPPFPIEAVTVFEGRSGTASAGG</sequence>
<dbReference type="RefSeq" id="WP_012872739.1">
    <property type="nucleotide sequence ID" value="NC_013523.1"/>
</dbReference>
<evidence type="ECO:0000256" key="1">
    <source>
        <dbReference type="ARBA" id="ARBA00008950"/>
    </source>
</evidence>
<proteinExistence type="inferred from homology"/>
<dbReference type="AlphaFoldDB" id="D1C752"/>
<dbReference type="InterPro" id="IPR024654">
    <property type="entry name" value="Calcineurin-like_PHP_lpxH"/>
</dbReference>
<dbReference type="Gene3D" id="3.60.21.10">
    <property type="match status" value="1"/>
</dbReference>
<dbReference type="InterPro" id="IPR029052">
    <property type="entry name" value="Metallo-depent_PP-like"/>
</dbReference>
<dbReference type="Proteomes" id="UP000002027">
    <property type="component" value="Chromosome 1"/>
</dbReference>
<dbReference type="InterPro" id="IPR050126">
    <property type="entry name" value="Ap4A_hydrolase"/>
</dbReference>